<dbReference type="RefSeq" id="WP_146898904.1">
    <property type="nucleotide sequence ID" value="NZ_BAAARM010000001.1"/>
</dbReference>
<dbReference type="EMBL" id="BJYY01000001">
    <property type="protein sequence ID" value="GEO32583.1"/>
    <property type="molecule type" value="Genomic_DNA"/>
</dbReference>
<feature type="domain" description="FAD dependent oxidoreductase" evidence="5">
    <location>
        <begin position="8"/>
        <end position="362"/>
    </location>
</feature>
<evidence type="ECO:0000313" key="6">
    <source>
        <dbReference type="EMBL" id="GEO32583.1"/>
    </source>
</evidence>
<dbReference type="GO" id="GO:0008115">
    <property type="term" value="F:sarcosine oxidase activity"/>
    <property type="evidence" value="ECO:0007669"/>
    <property type="project" value="TreeGrafter"/>
</dbReference>
<evidence type="ECO:0000313" key="7">
    <source>
        <dbReference type="Proteomes" id="UP000321181"/>
    </source>
</evidence>
<dbReference type="AlphaFoldDB" id="A0A512D7Z6"/>
<dbReference type="GO" id="GO:0050660">
    <property type="term" value="F:flavin adenine dinucleotide binding"/>
    <property type="evidence" value="ECO:0007669"/>
    <property type="project" value="InterPro"/>
</dbReference>
<comment type="cofactor">
    <cofactor evidence="1">
        <name>FAD</name>
        <dbReference type="ChEBI" id="CHEBI:57692"/>
    </cofactor>
</comment>
<name>A0A512D7Z6_9CELL</name>
<gene>
    <name evidence="6" type="primary">solA</name>
    <name evidence="6" type="ORF">CAE01nite_03080</name>
</gene>
<evidence type="ECO:0000256" key="3">
    <source>
        <dbReference type="ARBA" id="ARBA00022827"/>
    </source>
</evidence>
<dbReference type="Gene3D" id="3.30.9.10">
    <property type="entry name" value="D-Amino Acid Oxidase, subunit A, domain 2"/>
    <property type="match status" value="1"/>
</dbReference>
<dbReference type="InterPro" id="IPR036188">
    <property type="entry name" value="FAD/NAD-bd_sf"/>
</dbReference>
<keyword evidence="3" id="KW-0274">FAD</keyword>
<evidence type="ECO:0000256" key="4">
    <source>
        <dbReference type="ARBA" id="ARBA00023002"/>
    </source>
</evidence>
<accession>A0A512D7Z6</accession>
<dbReference type="Gene3D" id="3.50.50.60">
    <property type="entry name" value="FAD/NAD(P)-binding domain"/>
    <property type="match status" value="1"/>
</dbReference>
<dbReference type="Proteomes" id="UP000321181">
    <property type="component" value="Unassembled WGS sequence"/>
</dbReference>
<evidence type="ECO:0000259" key="5">
    <source>
        <dbReference type="Pfam" id="PF01266"/>
    </source>
</evidence>
<dbReference type="SUPFAM" id="SSF51905">
    <property type="entry name" value="FAD/NAD(P)-binding domain"/>
    <property type="match status" value="1"/>
</dbReference>
<dbReference type="SUPFAM" id="SSF54373">
    <property type="entry name" value="FAD-linked reductases, C-terminal domain"/>
    <property type="match status" value="1"/>
</dbReference>
<evidence type="ECO:0000256" key="2">
    <source>
        <dbReference type="ARBA" id="ARBA00022630"/>
    </source>
</evidence>
<dbReference type="OrthoDB" id="9806257at2"/>
<dbReference type="PANTHER" id="PTHR10961">
    <property type="entry name" value="PEROXISOMAL SARCOSINE OXIDASE"/>
    <property type="match status" value="1"/>
</dbReference>
<dbReference type="InterPro" id="IPR045170">
    <property type="entry name" value="MTOX"/>
</dbReference>
<dbReference type="InterPro" id="IPR006076">
    <property type="entry name" value="FAD-dep_OxRdtase"/>
</dbReference>
<evidence type="ECO:0000256" key="1">
    <source>
        <dbReference type="ARBA" id="ARBA00001974"/>
    </source>
</evidence>
<proteinExistence type="predicted"/>
<protein>
    <submittedName>
        <fullName evidence="6">N-methyltryptophan oxidase</fullName>
    </submittedName>
</protein>
<sequence>MVVGTDVDVVVVGGGVMGSATAWQLAGRGLDVVLLERFGAGHVHGASHGASRLFRHTYTEPEYLDLVEEAGRLWRDLEAATGTQLLTITGGVTHGPGLDPHLPDALSARGVPFTWLEPDEAAERWPGLRFDGPVLHEPGTAGRVHADRAVTALQDEAARSGASVRHDRPVRRLEPLGSGDAVRVVTDDGTVVARRVVVTVGAWTAGLLAGVPGFPTGAAAWPLVVTQEQPAHFAARTGAPPLDAWPGFVHAVAPGSWPSGTYGMATPGEGIKVGFHGVGPVTDPDRRTFAPEPVQLEQLRSYVAQWVPGADPDALDPISCTYTTTPESDFVLDRRGPVVVGAGFSGHGFKFATAVGRVLADLADPRGRAGTAGAAGVAAADRFALARLLDRPAGAAVPGPSSTPVER</sequence>
<comment type="caution">
    <text evidence="6">The sequence shown here is derived from an EMBL/GenBank/DDBJ whole genome shotgun (WGS) entry which is preliminary data.</text>
</comment>
<reference evidence="6 7" key="1">
    <citation type="submission" date="2019-07" db="EMBL/GenBank/DDBJ databases">
        <title>Whole genome shotgun sequence of Cellulomonas aerilata NBRC 106308.</title>
        <authorList>
            <person name="Hosoyama A."/>
            <person name="Uohara A."/>
            <person name="Ohji S."/>
            <person name="Ichikawa N."/>
        </authorList>
    </citation>
    <scope>NUCLEOTIDE SEQUENCE [LARGE SCALE GENOMIC DNA]</scope>
    <source>
        <strain evidence="6 7">NBRC 106308</strain>
    </source>
</reference>
<keyword evidence="4" id="KW-0560">Oxidoreductase</keyword>
<dbReference type="Pfam" id="PF01266">
    <property type="entry name" value="DAO"/>
    <property type="match status" value="1"/>
</dbReference>
<keyword evidence="7" id="KW-1185">Reference proteome</keyword>
<dbReference type="PANTHER" id="PTHR10961:SF7">
    <property type="entry name" value="FAD DEPENDENT OXIDOREDUCTASE DOMAIN-CONTAINING PROTEIN"/>
    <property type="match status" value="1"/>
</dbReference>
<keyword evidence="2" id="KW-0285">Flavoprotein</keyword>
<organism evidence="6 7">
    <name type="scientific">Cellulomonas aerilata</name>
    <dbReference type="NCBI Taxonomy" id="515326"/>
    <lineage>
        <taxon>Bacteria</taxon>
        <taxon>Bacillati</taxon>
        <taxon>Actinomycetota</taxon>
        <taxon>Actinomycetes</taxon>
        <taxon>Micrococcales</taxon>
        <taxon>Cellulomonadaceae</taxon>
        <taxon>Cellulomonas</taxon>
    </lineage>
</organism>